<dbReference type="InterPro" id="IPR029028">
    <property type="entry name" value="Alpha/beta_knot_MTases"/>
</dbReference>
<evidence type="ECO:0000259" key="5">
    <source>
        <dbReference type="Pfam" id="PF00588"/>
    </source>
</evidence>
<proteinExistence type="inferred from homology"/>
<dbReference type="InterPro" id="IPR029026">
    <property type="entry name" value="tRNA_m1G_MTases_N"/>
</dbReference>
<dbReference type="GO" id="GO:0002128">
    <property type="term" value="P:tRNA nucleoside ribose methylation"/>
    <property type="evidence" value="ECO:0007669"/>
    <property type="project" value="TreeGrafter"/>
</dbReference>
<dbReference type="Gene3D" id="3.40.1280.10">
    <property type="match status" value="1"/>
</dbReference>
<dbReference type="EMBL" id="KF900360">
    <property type="protein sequence ID" value="AIE92241.1"/>
    <property type="molecule type" value="Genomic_DNA"/>
</dbReference>
<dbReference type="InterPro" id="IPR001537">
    <property type="entry name" value="SpoU_MeTrfase"/>
</dbReference>
<keyword evidence="4" id="KW-0949">S-adenosyl-L-methionine</keyword>
<dbReference type="CDD" id="cd18093">
    <property type="entry name" value="SpoU-like_TrmJ"/>
    <property type="match status" value="1"/>
</dbReference>
<accession>A0A075FRY1</accession>
<keyword evidence="2 6" id="KW-0489">Methyltransferase</keyword>
<dbReference type="PANTHER" id="PTHR42786:SF2">
    <property type="entry name" value="TRNA (CYTIDINE_URIDINE-2'-O-)-METHYLTRANSFERASE TRMJ"/>
    <property type="match status" value="1"/>
</dbReference>
<dbReference type="NCBIfam" id="TIGR00050">
    <property type="entry name" value="rRNA_methyl_1"/>
    <property type="match status" value="1"/>
</dbReference>
<name>A0A075FRY1_9EURY</name>
<dbReference type="GO" id="GO:0008173">
    <property type="term" value="F:RNA methyltransferase activity"/>
    <property type="evidence" value="ECO:0007669"/>
    <property type="project" value="InterPro"/>
</dbReference>
<dbReference type="PANTHER" id="PTHR42786">
    <property type="entry name" value="TRNA/RRNA METHYLTRANSFERASE"/>
    <property type="match status" value="1"/>
</dbReference>
<dbReference type="GO" id="GO:0003723">
    <property type="term" value="F:RNA binding"/>
    <property type="evidence" value="ECO:0007669"/>
    <property type="project" value="InterPro"/>
</dbReference>
<evidence type="ECO:0000256" key="1">
    <source>
        <dbReference type="ARBA" id="ARBA00007228"/>
    </source>
</evidence>
<dbReference type="GO" id="GO:0005829">
    <property type="term" value="C:cytosol"/>
    <property type="evidence" value="ECO:0007669"/>
    <property type="project" value="TreeGrafter"/>
</dbReference>
<dbReference type="SUPFAM" id="SSF75217">
    <property type="entry name" value="alpha/beta knot"/>
    <property type="match status" value="1"/>
</dbReference>
<dbReference type="PIRSF" id="PIRSF004808">
    <property type="entry name" value="LasT"/>
    <property type="match status" value="1"/>
</dbReference>
<sequence length="252" mass="27892">MGDHRPEPLPGFSDDICIVLVNPHNDGNIGAVARSMLNFGFSNLRIVGRSGEWSEEARNRAKNAQSVLDSAQFHETLQNAVADCSIVVGTSGKREDGDKTAMRHFLLPEELPSRLSEVQGRVALVFGPEGKGLLNEELSACDLLVTIPTWEGYPILNLSHAVTVICFSWFVSTDNSTPSGAEQRLLNSELRLRLRDEIARLTRNMPAKEHRRKGIEETLVRVIMRGLPKDDEIHRLLGVLSQAADAFEDSEP</sequence>
<evidence type="ECO:0000256" key="3">
    <source>
        <dbReference type="ARBA" id="ARBA00022679"/>
    </source>
</evidence>
<evidence type="ECO:0000256" key="2">
    <source>
        <dbReference type="ARBA" id="ARBA00022603"/>
    </source>
</evidence>
<protein>
    <submittedName>
        <fullName evidence="6">RNA methyltransferase, TrmH family, group 1</fullName>
    </submittedName>
</protein>
<evidence type="ECO:0000313" key="6">
    <source>
        <dbReference type="EMBL" id="AIE92241.1"/>
    </source>
</evidence>
<dbReference type="Pfam" id="PF00588">
    <property type="entry name" value="SpoU_methylase"/>
    <property type="match status" value="1"/>
</dbReference>
<comment type="similarity">
    <text evidence="1">Belongs to the class IV-like SAM-binding methyltransferase superfamily. RNA methyltransferase TrmH family.</text>
</comment>
<keyword evidence="3 6" id="KW-0808">Transferase</keyword>
<dbReference type="InterPro" id="IPR004384">
    <property type="entry name" value="RNA_MeTrfase_TrmJ/LasT"/>
</dbReference>
<reference evidence="6" key="1">
    <citation type="journal article" date="2014" name="Genome Biol. Evol.">
        <title>Pangenome evidence for extensive interdomain horizontal transfer affecting lineage core and shell genes in uncultured planktonic thaumarchaeota and euryarchaeota.</title>
        <authorList>
            <person name="Deschamps P."/>
            <person name="Zivanovic Y."/>
            <person name="Moreira D."/>
            <person name="Rodriguez-Valera F."/>
            <person name="Lopez-Garcia P."/>
        </authorList>
    </citation>
    <scope>NUCLEOTIDE SEQUENCE</scope>
</reference>
<evidence type="ECO:0000256" key="4">
    <source>
        <dbReference type="ARBA" id="ARBA00022691"/>
    </source>
</evidence>
<dbReference type="AlphaFoldDB" id="A0A075FRY1"/>
<feature type="domain" description="tRNA/rRNA methyltransferase SpoU type" evidence="5">
    <location>
        <begin position="16"/>
        <end position="167"/>
    </location>
</feature>
<organism evidence="6">
    <name type="scientific">uncultured marine group II/III euryarchaeote AD1000_20_C05</name>
    <dbReference type="NCBI Taxonomy" id="1457735"/>
    <lineage>
        <taxon>Archaea</taxon>
        <taxon>Methanobacteriati</taxon>
        <taxon>Methanobacteriota</taxon>
        <taxon>environmental samples</taxon>
    </lineage>
</organism>